<accession>A0A2P5K894</accession>
<comment type="caution">
    <text evidence="2">The sequence shown here is derived from an EMBL/GenBank/DDBJ whole genome shotgun (WGS) entry which is preliminary data.</text>
</comment>
<organism evidence="2 3">
    <name type="scientific">Mycetohabitans endofungorum</name>
    <dbReference type="NCBI Taxonomy" id="417203"/>
    <lineage>
        <taxon>Bacteria</taxon>
        <taxon>Pseudomonadati</taxon>
        <taxon>Pseudomonadota</taxon>
        <taxon>Betaproteobacteria</taxon>
        <taxon>Burkholderiales</taxon>
        <taxon>Burkholderiaceae</taxon>
        <taxon>Mycetohabitans</taxon>
    </lineage>
</organism>
<evidence type="ECO:0000313" key="2">
    <source>
        <dbReference type="EMBL" id="PPB82947.1"/>
    </source>
</evidence>
<dbReference type="EMBL" id="PRDW01000011">
    <property type="protein sequence ID" value="PPB82947.1"/>
    <property type="molecule type" value="Genomic_DNA"/>
</dbReference>
<proteinExistence type="predicted"/>
<feature type="domain" description="Branched-chain amino acid ATP-binding cassette transporter C-terminal" evidence="1">
    <location>
        <begin position="26"/>
        <end position="49"/>
    </location>
</feature>
<protein>
    <submittedName>
        <fullName evidence="2">Branched-subunit amino acid ATP-binding cassette transporter</fullName>
    </submittedName>
</protein>
<evidence type="ECO:0000259" key="1">
    <source>
        <dbReference type="Pfam" id="PF12399"/>
    </source>
</evidence>
<dbReference type="GO" id="GO:0005524">
    <property type="term" value="F:ATP binding"/>
    <property type="evidence" value="ECO:0007669"/>
    <property type="project" value="UniProtKB-KW"/>
</dbReference>
<evidence type="ECO:0000313" key="3">
    <source>
        <dbReference type="Proteomes" id="UP000243096"/>
    </source>
</evidence>
<dbReference type="InterPro" id="IPR032823">
    <property type="entry name" value="BCA_ABC_TP_C"/>
</dbReference>
<sequence>MLLVERGMDFVMNLIDHLVSMEFGAKIAVGLPNEVQADPVVLDVYLGDRV</sequence>
<dbReference type="Pfam" id="PF12399">
    <property type="entry name" value="BCA_ABC_TP_C"/>
    <property type="match status" value="1"/>
</dbReference>
<keyword evidence="2" id="KW-0547">Nucleotide-binding</keyword>
<keyword evidence="2" id="KW-0067">ATP-binding</keyword>
<name>A0A2P5K894_9BURK</name>
<reference evidence="2 3" key="1">
    <citation type="submission" date="2018-01" db="EMBL/GenBank/DDBJ databases">
        <title>Genomic Encyclopedia of Type Strains, Phase III (KMG-III): the genomes of soil and plant-associated and newly described type strains.</title>
        <authorList>
            <person name="Whitman W."/>
        </authorList>
    </citation>
    <scope>NUCLEOTIDE SEQUENCE [LARGE SCALE GENOMIC DNA]</scope>
    <source>
        <strain evidence="2 3">HKI456</strain>
    </source>
</reference>
<dbReference type="AlphaFoldDB" id="A0A2P5K894"/>
<dbReference type="Proteomes" id="UP000243096">
    <property type="component" value="Unassembled WGS sequence"/>
</dbReference>
<keyword evidence="3" id="KW-1185">Reference proteome</keyword>
<gene>
    <name evidence="2" type="ORF">B0O95_1115</name>
</gene>